<dbReference type="AlphaFoldDB" id="A0A084T0Y5"/>
<dbReference type="RefSeq" id="WP_043389810.1">
    <property type="nucleotide sequence ID" value="NZ_JPMI01000017.1"/>
</dbReference>
<organism evidence="1 2">
    <name type="scientific">Archangium violaceum Cb vi76</name>
    <dbReference type="NCBI Taxonomy" id="1406225"/>
    <lineage>
        <taxon>Bacteria</taxon>
        <taxon>Pseudomonadati</taxon>
        <taxon>Myxococcota</taxon>
        <taxon>Myxococcia</taxon>
        <taxon>Myxococcales</taxon>
        <taxon>Cystobacterineae</taxon>
        <taxon>Archangiaceae</taxon>
        <taxon>Archangium</taxon>
    </lineage>
</organism>
<gene>
    <name evidence="1" type="ORF">Q664_03520</name>
</gene>
<evidence type="ECO:0000313" key="2">
    <source>
        <dbReference type="Proteomes" id="UP000028547"/>
    </source>
</evidence>
<name>A0A084T0Y5_9BACT</name>
<evidence type="ECO:0000313" key="1">
    <source>
        <dbReference type="EMBL" id="KFA94370.1"/>
    </source>
</evidence>
<reference evidence="1 2" key="1">
    <citation type="submission" date="2014-07" db="EMBL/GenBank/DDBJ databases">
        <title>Draft Genome Sequence of Gephyronic Acid Producer, Cystobacter violaceus Strain Cb vi76.</title>
        <authorList>
            <person name="Stevens D.C."/>
            <person name="Young J."/>
            <person name="Carmichael R."/>
            <person name="Tan J."/>
            <person name="Taylor R.E."/>
        </authorList>
    </citation>
    <scope>NUCLEOTIDE SEQUENCE [LARGE SCALE GENOMIC DNA]</scope>
    <source>
        <strain evidence="1 2">Cb vi76</strain>
    </source>
</reference>
<protein>
    <submittedName>
        <fullName evidence="1">Uncharacterized protein</fullName>
    </submittedName>
</protein>
<sequence>MRKISVTDKRALDETFTKQFLSIQQVREQLQDYANKFLENFHQDTYLLFDTIRISELCSLSVKGGLGIANLMARRQQQQLRGLVWDDYVGDCDLNLLIRKNEFPPGRTTGEVMAAVAQRIKILLARTISDTAYCSLVKDVETPLPCPGVTPPFSPPCTAAPNCRPCPTCSASFPTR</sequence>
<comment type="caution">
    <text evidence="1">The sequence shown here is derived from an EMBL/GenBank/DDBJ whole genome shotgun (WGS) entry which is preliminary data.</text>
</comment>
<accession>A0A084T0Y5</accession>
<dbReference type="Proteomes" id="UP000028547">
    <property type="component" value="Unassembled WGS sequence"/>
</dbReference>
<dbReference type="EMBL" id="JPMI01000017">
    <property type="protein sequence ID" value="KFA94370.1"/>
    <property type="molecule type" value="Genomic_DNA"/>
</dbReference>
<proteinExistence type="predicted"/>